<dbReference type="GeneID" id="77948230"/>
<proteinExistence type="predicted"/>
<organism evidence="1 2">
    <name type="scientific">Cronobacter phage A24</name>
    <dbReference type="NCBI Taxonomy" id="2795745"/>
    <lineage>
        <taxon>Viruses</taxon>
        <taxon>Duplodnaviria</taxon>
        <taxon>Heunggongvirae</taxon>
        <taxon>Uroviricota</taxon>
        <taxon>Caudoviricetes</taxon>
        <taxon>Grimontviridae</taxon>
        <taxon>Crifsvirus</taxon>
        <taxon>Crifsvirus A24</taxon>
    </lineage>
</organism>
<dbReference type="Proteomes" id="UP000595896">
    <property type="component" value="Segment"/>
</dbReference>
<evidence type="ECO:0000313" key="1">
    <source>
        <dbReference type="EMBL" id="QQG33720.1"/>
    </source>
</evidence>
<protein>
    <submittedName>
        <fullName evidence="1">Putative anti-sigma factor</fullName>
    </submittedName>
</protein>
<dbReference type="Gene3D" id="3.30.40.220">
    <property type="match status" value="1"/>
</dbReference>
<dbReference type="KEGG" id="vg:77948230"/>
<reference evidence="1 2" key="1">
    <citation type="submission" date="2020-12" db="EMBL/GenBank/DDBJ databases">
        <authorList>
            <person name="Luo D."/>
            <person name="Li C."/>
            <person name="Zeng H."/>
        </authorList>
    </citation>
    <scope>NUCLEOTIDE SEQUENCE [LARGE SCALE GENOMIC DNA]</scope>
</reference>
<keyword evidence="2" id="KW-1185">Reference proteome</keyword>
<name>A0A7T5UF19_9CAUD</name>
<sequence length="163" mass="18799">MLTTDLTFNQIIIKMGEKIKNAQKRELVFDMSLAQFKRMFKQGTCAYSGEEFEHTGDMTIERLDPLIGYTHGNCVIVRDKLNVMRKPLDEFLRDVRVTDEQKVIMLEHALKVAKKRVVEAGRREQEALMAKHLRASNLAMMATEMKRKRFTTVTPTNGESSEC</sequence>
<dbReference type="EMBL" id="MW343794">
    <property type="protein sequence ID" value="QQG33720.1"/>
    <property type="molecule type" value="Genomic_DNA"/>
</dbReference>
<dbReference type="RefSeq" id="YP_010671968.1">
    <property type="nucleotide sequence ID" value="NC_070973.1"/>
</dbReference>
<evidence type="ECO:0000313" key="2">
    <source>
        <dbReference type="Proteomes" id="UP000595896"/>
    </source>
</evidence>
<accession>A0A7T5UF19</accession>